<evidence type="ECO:0000313" key="3">
    <source>
        <dbReference type="EMBL" id="QHU20519.1"/>
    </source>
</evidence>
<dbReference type="AlphaFoldDB" id="A0A6C0KSD9"/>
<keyword evidence="2" id="KW-0812">Transmembrane</keyword>
<feature type="region of interest" description="Disordered" evidence="1">
    <location>
        <begin position="303"/>
        <end position="337"/>
    </location>
</feature>
<protein>
    <submittedName>
        <fullName evidence="3">Uncharacterized protein</fullName>
    </submittedName>
</protein>
<name>A0A6C0KSD9_9ZZZZ</name>
<dbReference type="EMBL" id="MN740969">
    <property type="protein sequence ID" value="QHU20519.1"/>
    <property type="molecule type" value="Genomic_DNA"/>
</dbReference>
<accession>A0A6C0KSD9</accession>
<sequence>MCELASIIKIHGGHRMSDSLVTKLKNKITYRVKTAVEDLVNDPDANAYAKEQAEKKDKVEPLDTDIPTTAAELKDAAKAKADEANGAIPRDKFSAKRTFNQVWDYIVMIFEAIRYPLLVLILAMLIANEMIMYSAPIRAIFFAFIIIICSIATFPAGILTIYYLCKGGYSYYVNNMSDGPKQRIMPTIFAILPILMNKERPWYTRYLLYPFTYPKVPKKVGILKEIMDEHFQTLQNSFPFAKKVIEQGGMEEFKEQFDKAKEYLDTMHDVSMVVFPSQAEQTAEPPLPPTVAEVMAKREVPPANNTLPKVINTEKESPPPYNNGRSSNVLPPPYNTNQQPISIETAARAAKAAAEVMRAKEV</sequence>
<evidence type="ECO:0000256" key="1">
    <source>
        <dbReference type="SAM" id="MobiDB-lite"/>
    </source>
</evidence>
<reference evidence="3" key="1">
    <citation type="journal article" date="2020" name="Nature">
        <title>Giant virus diversity and host interactions through global metagenomics.</title>
        <authorList>
            <person name="Schulz F."/>
            <person name="Roux S."/>
            <person name="Paez-Espino D."/>
            <person name="Jungbluth S."/>
            <person name="Walsh D.A."/>
            <person name="Denef V.J."/>
            <person name="McMahon K.D."/>
            <person name="Konstantinidis K.T."/>
            <person name="Eloe-Fadrosh E.A."/>
            <person name="Kyrpides N.C."/>
            <person name="Woyke T."/>
        </authorList>
    </citation>
    <scope>NUCLEOTIDE SEQUENCE</scope>
    <source>
        <strain evidence="3">GVMAG-S-3300013093-109</strain>
    </source>
</reference>
<feature type="compositionally biased region" description="Polar residues" evidence="1">
    <location>
        <begin position="323"/>
        <end position="337"/>
    </location>
</feature>
<feature type="transmembrane region" description="Helical" evidence="2">
    <location>
        <begin position="105"/>
        <end position="127"/>
    </location>
</feature>
<evidence type="ECO:0000256" key="2">
    <source>
        <dbReference type="SAM" id="Phobius"/>
    </source>
</evidence>
<keyword evidence="2" id="KW-0472">Membrane</keyword>
<organism evidence="3">
    <name type="scientific">viral metagenome</name>
    <dbReference type="NCBI Taxonomy" id="1070528"/>
    <lineage>
        <taxon>unclassified sequences</taxon>
        <taxon>metagenomes</taxon>
        <taxon>organismal metagenomes</taxon>
    </lineage>
</organism>
<feature type="transmembrane region" description="Helical" evidence="2">
    <location>
        <begin position="139"/>
        <end position="164"/>
    </location>
</feature>
<keyword evidence="2" id="KW-1133">Transmembrane helix</keyword>
<proteinExistence type="predicted"/>